<dbReference type="PROSITE" id="PS51257">
    <property type="entry name" value="PROKAR_LIPOPROTEIN"/>
    <property type="match status" value="1"/>
</dbReference>
<dbReference type="EMBL" id="RMBX01000005">
    <property type="protein sequence ID" value="RPD41181.1"/>
    <property type="molecule type" value="Genomic_DNA"/>
</dbReference>
<gene>
    <name evidence="2" type="ORF">EG028_10895</name>
</gene>
<evidence type="ECO:0008006" key="4">
    <source>
        <dbReference type="Google" id="ProtNLM"/>
    </source>
</evidence>
<evidence type="ECO:0000313" key="2">
    <source>
        <dbReference type="EMBL" id="RPD41181.1"/>
    </source>
</evidence>
<evidence type="ECO:0000256" key="1">
    <source>
        <dbReference type="SAM" id="SignalP"/>
    </source>
</evidence>
<sequence length="547" mass="59570">MKHACLLVLSFTILATACQKTGQFYDQLDNLPRANQLAGNSYAVGDTLVLTGKFGAGKADLKISIGGVDASVISLVSRDSSYTQNDVLYNYTLDVAKVLITTPMIGQQQPVIVSVNGIGSTVAAILVSKDKLVPARTDTLTYLDPAVAKEALRMPAGTRIVPNYTPGAAIVFMSGDSLVTWQEGNIRRGKVTWEDNYGPFTLIDPSSEHFGFGSDPAGNNLYISCLTRDARLPGTNQSAIRLMKVSLRDYSVTTLNRTVIPTDASFIDEAYYDLDTVKKEGNISQVFLPVMKNIYANSKGELYFSGPALNWIATTGKASPSIQSNLTLAGMDASGTFRYLAKASNNSRQFFVVRTRKGGRINGAYDFIPNITTVLNYNRLLGIDAENDLLYGYTVTSLGATSYTISTFYCYNLAQQRQFGEFTYKLNNQVPTITDGPFDVVEGNYTETSGTGARIFQWPAPGLPGVLFATQQQDMQDGLRSIKMVNFNNRTVSTYAPFIQGYSPGSKYRLGIGGDVVGYTASKQPLMVRTNETDVTINEVLLMAPVQ</sequence>
<proteinExistence type="predicted"/>
<keyword evidence="1" id="KW-0732">Signal</keyword>
<feature type="signal peptide" evidence="1">
    <location>
        <begin position="1"/>
        <end position="17"/>
    </location>
</feature>
<protein>
    <recommendedName>
        <fullName evidence="4">IPT/TIG domain-containing protein</fullName>
    </recommendedName>
</protein>
<feature type="chain" id="PRO_5018309953" description="IPT/TIG domain-containing protein" evidence="1">
    <location>
        <begin position="18"/>
        <end position="547"/>
    </location>
</feature>
<evidence type="ECO:0000313" key="3">
    <source>
        <dbReference type="Proteomes" id="UP000279089"/>
    </source>
</evidence>
<dbReference type="OrthoDB" id="662773at2"/>
<keyword evidence="3" id="KW-1185">Reference proteome</keyword>
<dbReference type="Proteomes" id="UP000279089">
    <property type="component" value="Unassembled WGS sequence"/>
</dbReference>
<name>A0A3N4MBZ9_9BACT</name>
<organism evidence="2 3">
    <name type="scientific">Chitinophaga barathri</name>
    <dbReference type="NCBI Taxonomy" id="1647451"/>
    <lineage>
        <taxon>Bacteria</taxon>
        <taxon>Pseudomonadati</taxon>
        <taxon>Bacteroidota</taxon>
        <taxon>Chitinophagia</taxon>
        <taxon>Chitinophagales</taxon>
        <taxon>Chitinophagaceae</taxon>
        <taxon>Chitinophaga</taxon>
    </lineage>
</organism>
<dbReference type="RefSeq" id="WP_120516515.1">
    <property type="nucleotide sequence ID" value="NZ_QXZY01000006.1"/>
</dbReference>
<dbReference type="AlphaFoldDB" id="A0A3N4MBZ9"/>
<comment type="caution">
    <text evidence="2">The sequence shown here is derived from an EMBL/GenBank/DDBJ whole genome shotgun (WGS) entry which is preliminary data.</text>
</comment>
<reference evidence="3" key="1">
    <citation type="submission" date="2018-11" db="EMBL/GenBank/DDBJ databases">
        <title>Chitinophaga lutea sp.nov., isolate from arsenic contaminated soil.</title>
        <authorList>
            <person name="Zong Y."/>
        </authorList>
    </citation>
    <scope>NUCLEOTIDE SEQUENCE [LARGE SCALE GENOMIC DNA]</scope>
    <source>
        <strain evidence="3">YLT18</strain>
    </source>
</reference>
<accession>A0A3N4MBZ9</accession>